<comment type="catalytic activity">
    <reaction evidence="7">
        <text>hydrogencarbonate + NH4(+) + ATP = carbamoyl phosphate + ADP + H2O + H(+)</text>
        <dbReference type="Rhea" id="RHEA:10152"/>
        <dbReference type="ChEBI" id="CHEBI:15377"/>
        <dbReference type="ChEBI" id="CHEBI:15378"/>
        <dbReference type="ChEBI" id="CHEBI:17544"/>
        <dbReference type="ChEBI" id="CHEBI:28938"/>
        <dbReference type="ChEBI" id="CHEBI:30616"/>
        <dbReference type="ChEBI" id="CHEBI:58228"/>
        <dbReference type="ChEBI" id="CHEBI:456216"/>
        <dbReference type="EC" id="2.7.2.2"/>
    </reaction>
</comment>
<evidence type="ECO:0000256" key="8">
    <source>
        <dbReference type="NCBIfam" id="TIGR00746"/>
    </source>
</evidence>
<evidence type="ECO:0000256" key="9">
    <source>
        <dbReference type="PIRNR" id="PIRNR000723"/>
    </source>
</evidence>
<dbReference type="Pfam" id="PF00696">
    <property type="entry name" value="AA_kinase"/>
    <property type="match status" value="1"/>
</dbReference>
<keyword evidence="4" id="KW-0056">Arginine metabolism</keyword>
<keyword evidence="6 9" id="KW-0418">Kinase</keyword>
<evidence type="ECO:0000256" key="5">
    <source>
        <dbReference type="ARBA" id="ARBA00022679"/>
    </source>
</evidence>
<dbReference type="PIRSF" id="PIRSF000723">
    <property type="entry name" value="Carbamate_kin"/>
    <property type="match status" value="1"/>
</dbReference>
<evidence type="ECO:0000256" key="6">
    <source>
        <dbReference type="ARBA" id="ARBA00022777"/>
    </source>
</evidence>
<dbReference type="SUPFAM" id="SSF53633">
    <property type="entry name" value="Carbamate kinase-like"/>
    <property type="match status" value="1"/>
</dbReference>
<accession>A0AAT9LER4</accession>
<dbReference type="AlphaFoldDB" id="A0AAT9LER4"/>
<dbReference type="PRINTS" id="PR01469">
    <property type="entry name" value="CARBMTKINASE"/>
</dbReference>
<keyword evidence="5 9" id="KW-0808">Transferase</keyword>
<dbReference type="InterPro" id="IPR001048">
    <property type="entry name" value="Asp/Glu/Uridylate_kinase"/>
</dbReference>
<gene>
    <name evidence="11" type="primary">arcC</name>
    <name evidence="11" type="ORF">IMF26_00595</name>
</gene>
<comment type="similarity">
    <text evidence="2 9">Belongs to the carbamate kinase family.</text>
</comment>
<dbReference type="GO" id="GO:0005829">
    <property type="term" value="C:cytosol"/>
    <property type="evidence" value="ECO:0007669"/>
    <property type="project" value="TreeGrafter"/>
</dbReference>
<dbReference type="InterPro" id="IPR003964">
    <property type="entry name" value="Carb_kinase"/>
</dbReference>
<organism evidence="11">
    <name type="scientific">Candidatus Fermentithermobacillus carboniphilus</name>
    <dbReference type="NCBI Taxonomy" id="3085328"/>
    <lineage>
        <taxon>Bacteria</taxon>
        <taxon>Bacillati</taxon>
        <taxon>Bacillota</taxon>
        <taxon>Candidatus Fermentithermobacillia</taxon>
        <taxon>Candidatus Fermentithermobacillales</taxon>
        <taxon>Candidatus Fermentithermobacillaceae</taxon>
        <taxon>Candidatus Fermentithermobacillus</taxon>
    </lineage>
</organism>
<protein>
    <recommendedName>
        <fullName evidence="3 8">Carbamate kinase</fullName>
    </recommendedName>
</protein>
<dbReference type="NCBIfam" id="TIGR00746">
    <property type="entry name" value="arcC"/>
    <property type="match status" value="1"/>
</dbReference>
<dbReference type="PANTHER" id="PTHR30409">
    <property type="entry name" value="CARBAMATE KINASE"/>
    <property type="match status" value="1"/>
</dbReference>
<dbReference type="KEGG" id="fcz:IMF26_00595"/>
<dbReference type="EMBL" id="CP062796">
    <property type="protein sequence ID" value="QUL98628.1"/>
    <property type="molecule type" value="Genomic_DNA"/>
</dbReference>
<name>A0AAT9LER4_9FIRM</name>
<evidence type="ECO:0000313" key="11">
    <source>
        <dbReference type="EMBL" id="QUL98628.1"/>
    </source>
</evidence>
<reference evidence="11" key="2">
    <citation type="journal article" date="2023" name="Biology">
        <title>Prokaryotic Life Associated with Coal-Fire Gas Vents Revealed by Metagenomics.</title>
        <authorList>
            <person name="Kadnikov V.V."/>
            <person name="Mardanov A.V."/>
            <person name="Beletsky A.V."/>
            <person name="Karnachuk O.V."/>
            <person name="Ravin N.V."/>
        </authorList>
    </citation>
    <scope>NUCLEOTIDE SEQUENCE</scope>
    <source>
        <strain evidence="11">Bu02</strain>
    </source>
</reference>
<dbReference type="InterPro" id="IPR036393">
    <property type="entry name" value="AceGlu_kinase-like_sf"/>
</dbReference>
<evidence type="ECO:0000256" key="7">
    <source>
        <dbReference type="ARBA" id="ARBA00048467"/>
    </source>
</evidence>
<comment type="pathway">
    <text evidence="1">Metabolic intermediate metabolism; carbamoyl phosphate degradation; CO(2) and NH(3) from carbamoyl phosphate: step 1/1.</text>
</comment>
<evidence type="ECO:0000256" key="2">
    <source>
        <dbReference type="ARBA" id="ARBA00011066"/>
    </source>
</evidence>
<feature type="domain" description="Aspartate/glutamate/uridylate kinase" evidence="10">
    <location>
        <begin position="3"/>
        <end position="294"/>
    </location>
</feature>
<evidence type="ECO:0000256" key="1">
    <source>
        <dbReference type="ARBA" id="ARBA00005118"/>
    </source>
</evidence>
<reference evidence="11" key="1">
    <citation type="submission" date="2020-10" db="EMBL/GenBank/DDBJ databases">
        <authorList>
            <person name="Kadnikov V."/>
            <person name="Beletsky A.V."/>
            <person name="Mardanov A.V."/>
            <person name="Karnachuk O.V."/>
            <person name="Ravin N.V."/>
        </authorList>
    </citation>
    <scope>NUCLEOTIDE SEQUENCE</scope>
    <source>
        <strain evidence="11">Bu02</strain>
    </source>
</reference>
<dbReference type="GO" id="GO:0019546">
    <property type="term" value="P:L-arginine deiminase pathway"/>
    <property type="evidence" value="ECO:0007669"/>
    <property type="project" value="TreeGrafter"/>
</dbReference>
<dbReference type="GO" id="GO:0008804">
    <property type="term" value="F:carbamate kinase activity"/>
    <property type="evidence" value="ECO:0007669"/>
    <property type="project" value="UniProtKB-UniRule"/>
</dbReference>
<dbReference type="CDD" id="cd04235">
    <property type="entry name" value="AAK_CK"/>
    <property type="match status" value="1"/>
</dbReference>
<evidence type="ECO:0000259" key="10">
    <source>
        <dbReference type="Pfam" id="PF00696"/>
    </source>
</evidence>
<proteinExistence type="inferred from homology"/>
<dbReference type="PANTHER" id="PTHR30409:SF1">
    <property type="entry name" value="CARBAMATE KINASE-RELATED"/>
    <property type="match status" value="1"/>
</dbReference>
<dbReference type="Gene3D" id="3.40.1160.10">
    <property type="entry name" value="Acetylglutamate kinase-like"/>
    <property type="match status" value="1"/>
</dbReference>
<dbReference type="FunFam" id="3.40.1160.10:FF:000007">
    <property type="entry name" value="Carbamate kinase"/>
    <property type="match status" value="1"/>
</dbReference>
<evidence type="ECO:0000256" key="4">
    <source>
        <dbReference type="ARBA" id="ARBA00022503"/>
    </source>
</evidence>
<sequence length="313" mass="33686">MRTIVVALGGNAILQRGEKGTAEEQRKNVKMTASQIASLVKDGYRVVITHGNGPQVGNILIQNEVARGEVPAMPMDICGAESQGMIGYMMQMSIRNALREIGLDIPVVTVVTQTLVDRQDPAFLNPTKPVGPFYDERWARERQEKYGETWVEDSGRGWRRVVPSPDPKLIIEGESIKALVDKGHIVISTGGGGIPVIQDENGVLSGVEAVIDKDLGAERLAVAVGADTLMILTDVNGAAINYGTTEERWLGKVTLSELKKFEKEGHFKKGSMGPKVAAIIRFLEHGGEQGIIASLDKAIPALRGETGTLVVPG</sequence>
<dbReference type="NCBIfam" id="NF009007">
    <property type="entry name" value="PRK12352.1"/>
    <property type="match status" value="1"/>
</dbReference>
<evidence type="ECO:0000256" key="3">
    <source>
        <dbReference type="ARBA" id="ARBA00013070"/>
    </source>
</evidence>